<feature type="transmembrane region" description="Helical" evidence="2">
    <location>
        <begin position="110"/>
        <end position="132"/>
    </location>
</feature>
<dbReference type="InterPro" id="IPR005135">
    <property type="entry name" value="Endo/exonuclease/phosphatase"/>
</dbReference>
<dbReference type="GO" id="GO:0003824">
    <property type="term" value="F:catalytic activity"/>
    <property type="evidence" value="ECO:0007669"/>
    <property type="project" value="InterPro"/>
</dbReference>
<keyword evidence="2" id="KW-0812">Transmembrane</keyword>
<feature type="transmembrane region" description="Helical" evidence="2">
    <location>
        <begin position="54"/>
        <end position="72"/>
    </location>
</feature>
<proteinExistence type="predicted"/>
<feature type="domain" description="Endonuclease/exonuclease/phosphatase" evidence="3">
    <location>
        <begin position="151"/>
        <end position="379"/>
    </location>
</feature>
<organism evidence="4 5">
    <name type="scientific">Streptomyces acidicola</name>
    <dbReference type="NCBI Taxonomy" id="2596892"/>
    <lineage>
        <taxon>Bacteria</taxon>
        <taxon>Bacillati</taxon>
        <taxon>Actinomycetota</taxon>
        <taxon>Actinomycetes</taxon>
        <taxon>Kitasatosporales</taxon>
        <taxon>Streptomycetaceae</taxon>
        <taxon>Streptomyces</taxon>
    </lineage>
</organism>
<reference evidence="4 5" key="1">
    <citation type="submission" date="2019-09" db="EMBL/GenBank/DDBJ databases">
        <authorList>
            <person name="Duangmal K."/>
            <person name="Teo W.F.A."/>
            <person name="Lipun K."/>
        </authorList>
    </citation>
    <scope>NUCLEOTIDE SEQUENCE [LARGE SCALE GENOMIC DNA]</scope>
    <source>
        <strain evidence="4 5">K1PN6</strain>
    </source>
</reference>
<dbReference type="Gene3D" id="3.60.10.10">
    <property type="entry name" value="Endonuclease/exonuclease/phosphatase"/>
    <property type="match status" value="1"/>
</dbReference>
<keyword evidence="2" id="KW-1133">Transmembrane helix</keyword>
<evidence type="ECO:0000313" key="5">
    <source>
        <dbReference type="Proteomes" id="UP000373149"/>
    </source>
</evidence>
<feature type="transmembrane region" description="Helical" evidence="2">
    <location>
        <begin position="84"/>
        <end position="103"/>
    </location>
</feature>
<dbReference type="RefSeq" id="WP_152862891.1">
    <property type="nucleotide sequence ID" value="NZ_VMNX01000046.1"/>
</dbReference>
<keyword evidence="5" id="KW-1185">Reference proteome</keyword>
<accession>A0A5N8WRQ6</accession>
<keyword evidence="2" id="KW-0472">Membrane</keyword>
<feature type="compositionally biased region" description="Low complexity" evidence="1">
    <location>
        <begin position="29"/>
        <end position="45"/>
    </location>
</feature>
<evidence type="ECO:0000313" key="4">
    <source>
        <dbReference type="EMBL" id="MPY49822.1"/>
    </source>
</evidence>
<evidence type="ECO:0000259" key="3">
    <source>
        <dbReference type="Pfam" id="PF03372"/>
    </source>
</evidence>
<comment type="caution">
    <text evidence="4">The sequence shown here is derived from an EMBL/GenBank/DDBJ whole genome shotgun (WGS) entry which is preliminary data.</text>
</comment>
<dbReference type="Proteomes" id="UP000373149">
    <property type="component" value="Unassembled WGS sequence"/>
</dbReference>
<gene>
    <name evidence="4" type="ORF">FPZ41_15110</name>
</gene>
<dbReference type="SUPFAM" id="SSF56219">
    <property type="entry name" value="DNase I-like"/>
    <property type="match status" value="1"/>
</dbReference>
<evidence type="ECO:0000256" key="2">
    <source>
        <dbReference type="SAM" id="Phobius"/>
    </source>
</evidence>
<dbReference type="AlphaFoldDB" id="A0A5N8WRQ6"/>
<evidence type="ECO:0000256" key="1">
    <source>
        <dbReference type="SAM" id="MobiDB-lite"/>
    </source>
</evidence>
<protein>
    <submittedName>
        <fullName evidence="4">Tat pathway signal protein</fullName>
    </submittedName>
</protein>
<dbReference type="EMBL" id="VMNX01000046">
    <property type="protein sequence ID" value="MPY49822.1"/>
    <property type="molecule type" value="Genomic_DNA"/>
</dbReference>
<dbReference type="Pfam" id="PF03372">
    <property type="entry name" value="Exo_endo_phos"/>
    <property type="match status" value="1"/>
</dbReference>
<sequence length="393" mass="43658">MSTTNEGVAAAHPREPTSALGPEPSALSDTDTGAGTDTGTGTRPRTRWCTGTRLLVGATAAWAVLLVLHVLLAGRWWPWLVAEAVPPLTLVAVPLLLLAVTPLARPVRRWLSAVLVVLLLAGAYLADLGPAWGEGTDSARGTTVKVFAWSTDYWRMTDDTDDFYAFLRRQNADVYLLQEYLYWEGDQPVRIDDTARLRREFPGYSLSVEGELLTLSRLPVVAEHHRSVSGGGTDWYWKGSKTQRTDLRVDGRTVSFYNVHLPVPFRVGDNPLTGRFRGFLRDQYDRRERELRALRTDLADNPHPSVVAGDFNSPWMGRLLRLGAGSQAHRPEGSLLPALSWPVSDYPLPRLWRLDWLLTTGDLAVPAYRFHGGEAFSDHVAQEIRVTVPDDAS</sequence>
<name>A0A5N8WRQ6_9ACTN</name>
<dbReference type="InterPro" id="IPR036691">
    <property type="entry name" value="Endo/exonu/phosph_ase_sf"/>
</dbReference>
<feature type="region of interest" description="Disordered" evidence="1">
    <location>
        <begin position="1"/>
        <end position="45"/>
    </location>
</feature>